<feature type="chain" id="PRO_5031018959" evidence="2">
    <location>
        <begin position="22"/>
        <end position="138"/>
    </location>
</feature>
<proteinExistence type="predicted"/>
<evidence type="ECO:0000256" key="1">
    <source>
        <dbReference type="SAM" id="Phobius"/>
    </source>
</evidence>
<sequence>MSSAWFLLLSLSALVVPTVWGRRSLQEELGGTPEAPFGLTAGLVGVGTFDEARKEEDLDNSGSSVAALVAVLVVVLLLLVCCICICCVGGYCYLKRKKSNEPEPVFALQKPQLQVAMGVPLGGGFYSDNASVTSQSFD</sequence>
<gene>
    <name evidence="3" type="ORF">ACOF00016_LOCUS18594</name>
</gene>
<reference evidence="3" key="1">
    <citation type="submission" date="2021-01" db="EMBL/GenBank/DDBJ databases">
        <authorList>
            <person name="Corre E."/>
            <person name="Pelletier E."/>
            <person name="Niang G."/>
            <person name="Scheremetjew M."/>
            <person name="Finn R."/>
            <person name="Kale V."/>
            <person name="Holt S."/>
            <person name="Cochrane G."/>
            <person name="Meng A."/>
            <person name="Brown T."/>
            <person name="Cohen L."/>
        </authorList>
    </citation>
    <scope>NUCLEOTIDE SEQUENCE</scope>
    <source>
        <strain evidence="3">CCMP127</strain>
    </source>
</reference>
<dbReference type="EMBL" id="HBIM01025039">
    <property type="protein sequence ID" value="CAE0421987.1"/>
    <property type="molecule type" value="Transcribed_RNA"/>
</dbReference>
<name>A0A7S3LFB1_9STRA</name>
<keyword evidence="2" id="KW-0732">Signal</keyword>
<keyword evidence="1" id="KW-1133">Transmembrane helix</keyword>
<dbReference type="AlphaFoldDB" id="A0A7S3LFB1"/>
<keyword evidence="1" id="KW-0472">Membrane</keyword>
<protein>
    <submittedName>
        <fullName evidence="3">Uncharacterized protein</fullName>
    </submittedName>
</protein>
<evidence type="ECO:0000256" key="2">
    <source>
        <dbReference type="SAM" id="SignalP"/>
    </source>
</evidence>
<accession>A0A7S3LFB1</accession>
<organism evidence="3">
    <name type="scientific">Amphora coffeiformis</name>
    <dbReference type="NCBI Taxonomy" id="265554"/>
    <lineage>
        <taxon>Eukaryota</taxon>
        <taxon>Sar</taxon>
        <taxon>Stramenopiles</taxon>
        <taxon>Ochrophyta</taxon>
        <taxon>Bacillariophyta</taxon>
        <taxon>Bacillariophyceae</taxon>
        <taxon>Bacillariophycidae</taxon>
        <taxon>Thalassiophysales</taxon>
        <taxon>Catenulaceae</taxon>
        <taxon>Amphora</taxon>
    </lineage>
</organism>
<keyword evidence="1" id="KW-0812">Transmembrane</keyword>
<feature type="signal peptide" evidence="2">
    <location>
        <begin position="1"/>
        <end position="21"/>
    </location>
</feature>
<evidence type="ECO:0000313" key="3">
    <source>
        <dbReference type="EMBL" id="CAE0421987.1"/>
    </source>
</evidence>
<feature type="transmembrane region" description="Helical" evidence="1">
    <location>
        <begin position="65"/>
        <end position="94"/>
    </location>
</feature>